<reference evidence="2" key="1">
    <citation type="journal article" date="2019" name="Int. J. Syst. Evol. Microbiol.">
        <title>The Global Catalogue of Microorganisms (GCM) 10K type strain sequencing project: providing services to taxonomists for standard genome sequencing and annotation.</title>
        <authorList>
            <consortium name="The Broad Institute Genomics Platform"/>
            <consortium name="The Broad Institute Genome Sequencing Center for Infectious Disease"/>
            <person name="Wu L."/>
            <person name="Ma J."/>
        </authorList>
    </citation>
    <scope>NUCLEOTIDE SEQUENCE [LARGE SCALE GENOMIC DNA]</scope>
    <source>
        <strain evidence="2">JCM 17927</strain>
    </source>
</reference>
<evidence type="ECO:0000313" key="2">
    <source>
        <dbReference type="Proteomes" id="UP001501175"/>
    </source>
</evidence>
<evidence type="ECO:0000313" key="1">
    <source>
        <dbReference type="EMBL" id="GAA4459912.1"/>
    </source>
</evidence>
<dbReference type="SUPFAM" id="SSF54427">
    <property type="entry name" value="NTF2-like"/>
    <property type="match status" value="1"/>
</dbReference>
<dbReference type="EMBL" id="BAABHD010000032">
    <property type="protein sequence ID" value="GAA4459912.1"/>
    <property type="molecule type" value="Genomic_DNA"/>
</dbReference>
<dbReference type="RefSeq" id="WP_345245155.1">
    <property type="nucleotide sequence ID" value="NZ_BAABHD010000032.1"/>
</dbReference>
<name>A0ABP8N4W5_9BACT</name>
<dbReference type="Pfam" id="PF07366">
    <property type="entry name" value="SnoaL"/>
    <property type="match status" value="1"/>
</dbReference>
<dbReference type="InterPro" id="IPR009959">
    <property type="entry name" value="Cyclase_SnoaL-like"/>
</dbReference>
<gene>
    <name evidence="1" type="ORF">GCM10023189_34230</name>
</gene>
<sequence>MTTQESRQFIEEYIDAMRNTPTKTDEFVDRFISDKDMELKGHIQIFEAGVPGYILDPEDIIVEGNKVVVRFRMKGQHKGELFGYPPSGNQLDVSGIIIYELEDNKIVRH</sequence>
<protein>
    <recommendedName>
        <fullName evidence="3">SnoaL-like domain-containing protein</fullName>
    </recommendedName>
</protein>
<accession>A0ABP8N4W5</accession>
<dbReference type="Proteomes" id="UP001501175">
    <property type="component" value="Unassembled WGS sequence"/>
</dbReference>
<organism evidence="1 2">
    <name type="scientific">Nibrella saemangeumensis</name>
    <dbReference type="NCBI Taxonomy" id="1084526"/>
    <lineage>
        <taxon>Bacteria</taxon>
        <taxon>Pseudomonadati</taxon>
        <taxon>Bacteroidota</taxon>
        <taxon>Cytophagia</taxon>
        <taxon>Cytophagales</taxon>
        <taxon>Spirosomataceae</taxon>
        <taxon>Nibrella</taxon>
    </lineage>
</organism>
<proteinExistence type="predicted"/>
<dbReference type="InterPro" id="IPR032710">
    <property type="entry name" value="NTF2-like_dom_sf"/>
</dbReference>
<dbReference type="Gene3D" id="3.10.450.50">
    <property type="match status" value="1"/>
</dbReference>
<keyword evidence="2" id="KW-1185">Reference proteome</keyword>
<evidence type="ECO:0008006" key="3">
    <source>
        <dbReference type="Google" id="ProtNLM"/>
    </source>
</evidence>
<comment type="caution">
    <text evidence="1">The sequence shown here is derived from an EMBL/GenBank/DDBJ whole genome shotgun (WGS) entry which is preliminary data.</text>
</comment>